<evidence type="ECO:0000313" key="7">
    <source>
        <dbReference type="EMBL" id="SDS85652.1"/>
    </source>
</evidence>
<dbReference type="InterPro" id="IPR006076">
    <property type="entry name" value="FAD-dep_OxRdtase"/>
</dbReference>
<organism evidence="7 8">
    <name type="scientific">Halopseudomonas litoralis</name>
    <dbReference type="NCBI Taxonomy" id="797277"/>
    <lineage>
        <taxon>Bacteria</taxon>
        <taxon>Pseudomonadati</taxon>
        <taxon>Pseudomonadota</taxon>
        <taxon>Gammaproteobacteria</taxon>
        <taxon>Pseudomonadales</taxon>
        <taxon>Pseudomonadaceae</taxon>
        <taxon>Halopseudomonas</taxon>
    </lineage>
</organism>
<evidence type="ECO:0000256" key="2">
    <source>
        <dbReference type="ARBA" id="ARBA00022630"/>
    </source>
</evidence>
<dbReference type="Gene3D" id="3.50.50.60">
    <property type="entry name" value="FAD/NAD(P)-binding domain"/>
    <property type="match status" value="1"/>
</dbReference>
<evidence type="ECO:0000256" key="3">
    <source>
        <dbReference type="ARBA" id="ARBA00022827"/>
    </source>
</evidence>
<dbReference type="OrthoDB" id="9801699at2"/>
<dbReference type="AlphaFoldDB" id="A0A1H1VLI1"/>
<keyword evidence="8" id="KW-1185">Reference proteome</keyword>
<sequence length="370" mass="39683">MADIEVIVVGAGVVGLAIAQRLASGGRDVMILEREASIGEHASSRNSEVIHAGIYYPSGSLKARLCLDGRDRLYAWCEAHRVPHRRIGKLLVATADDELPALEQLRFNAQACGVQLQSLNAAQVHELEPAVTAVGGLFSPLTGIVDSHALMQSFETVLLGQGGQLCLRTRVDRVERQGERWLVQGQSSGQPFAVSCRWLINAGGLFAQQLAHSIDCYPAALIPPLHYCQGRYFSYSGSSPFRHLVYPMPEPNAVGLGVHATLDLGGQLRFGPDVRYTDSIDYQVDAGSGESFARSIQRYWPECRAERLQPGYAGVRAKLSGPGAAAADFMIQGPAIHGLQGVVSLFGIESPGLTASLALAEEVAGQLDNL</sequence>
<keyword evidence="3" id="KW-0274">FAD</keyword>
<dbReference type="EMBL" id="LT629748">
    <property type="protein sequence ID" value="SDS85652.1"/>
    <property type="molecule type" value="Genomic_DNA"/>
</dbReference>
<dbReference type="Gene3D" id="3.30.9.10">
    <property type="entry name" value="D-Amino Acid Oxidase, subunit A, domain 2"/>
    <property type="match status" value="1"/>
</dbReference>
<feature type="domain" description="FAD dependent oxidoreductase" evidence="6">
    <location>
        <begin position="6"/>
        <end position="364"/>
    </location>
</feature>
<evidence type="ECO:0000256" key="4">
    <source>
        <dbReference type="ARBA" id="ARBA00023002"/>
    </source>
</evidence>
<evidence type="ECO:0000256" key="5">
    <source>
        <dbReference type="ARBA" id="ARBA00037941"/>
    </source>
</evidence>
<evidence type="ECO:0000259" key="6">
    <source>
        <dbReference type="Pfam" id="PF01266"/>
    </source>
</evidence>
<name>A0A1H1VLI1_9GAMM</name>
<comment type="similarity">
    <text evidence="5">Belongs to the L2HGDH family.</text>
</comment>
<dbReference type="STRING" id="797277.SAMN05216198_2968"/>
<dbReference type="SUPFAM" id="SSF51905">
    <property type="entry name" value="FAD/NAD(P)-binding domain"/>
    <property type="match status" value="1"/>
</dbReference>
<keyword evidence="4" id="KW-0560">Oxidoreductase</keyword>
<dbReference type="RefSeq" id="WP_090274570.1">
    <property type="nucleotide sequence ID" value="NZ_LT629748.1"/>
</dbReference>
<proteinExistence type="inferred from homology"/>
<dbReference type="Proteomes" id="UP000243426">
    <property type="component" value="Chromosome I"/>
</dbReference>
<dbReference type="Pfam" id="PF01266">
    <property type="entry name" value="DAO"/>
    <property type="match status" value="1"/>
</dbReference>
<dbReference type="GO" id="GO:0047545">
    <property type="term" value="F:(S)-2-hydroxyglutarate dehydrogenase activity"/>
    <property type="evidence" value="ECO:0007669"/>
    <property type="project" value="TreeGrafter"/>
</dbReference>
<gene>
    <name evidence="7" type="ORF">SAMN05216198_2968</name>
</gene>
<evidence type="ECO:0000256" key="1">
    <source>
        <dbReference type="ARBA" id="ARBA00001974"/>
    </source>
</evidence>
<keyword evidence="2" id="KW-0285">Flavoprotein</keyword>
<dbReference type="PANTHER" id="PTHR43104:SF4">
    <property type="entry name" value="L-2-HYDROXYGLUTARATE DEHYDROGENASE, MITOCHONDRIAL"/>
    <property type="match status" value="1"/>
</dbReference>
<protein>
    <submittedName>
        <fullName evidence="7">L-2-hydroxyglutarate oxidase LhgO</fullName>
    </submittedName>
</protein>
<dbReference type="PANTHER" id="PTHR43104">
    <property type="entry name" value="L-2-HYDROXYGLUTARATE DEHYDROGENASE, MITOCHONDRIAL"/>
    <property type="match status" value="1"/>
</dbReference>
<evidence type="ECO:0000313" key="8">
    <source>
        <dbReference type="Proteomes" id="UP000243426"/>
    </source>
</evidence>
<reference evidence="8" key="1">
    <citation type="submission" date="2016-10" db="EMBL/GenBank/DDBJ databases">
        <authorList>
            <person name="Varghese N."/>
            <person name="Submissions S."/>
        </authorList>
    </citation>
    <scope>NUCLEOTIDE SEQUENCE [LARGE SCALE GENOMIC DNA]</scope>
    <source>
        <strain evidence="8">2SM5</strain>
    </source>
</reference>
<accession>A0A1H1VLI1</accession>
<comment type="cofactor">
    <cofactor evidence="1">
        <name>FAD</name>
        <dbReference type="ChEBI" id="CHEBI:57692"/>
    </cofactor>
</comment>
<dbReference type="InterPro" id="IPR036188">
    <property type="entry name" value="FAD/NAD-bd_sf"/>
</dbReference>